<sequence>MLYTLGDCLCYCNDIPFCYDNYIWLLKEYDQVEKCWSKVRFTITQGYYVSVFVEDYFFGQDHLKRLQPIKVFGNGDMLMLFDEKIFLYYSNKRKIVKKFDLFGKMDDDCYYINSILLTPSFLSLKRYLGMENVMSF</sequence>
<evidence type="ECO:0000313" key="1">
    <source>
        <dbReference type="EMBL" id="KAL1557351.1"/>
    </source>
</evidence>
<evidence type="ECO:0000313" key="2">
    <source>
        <dbReference type="Proteomes" id="UP001567538"/>
    </source>
</evidence>
<accession>A0ABD1HQK3</accession>
<dbReference type="Proteomes" id="UP001567538">
    <property type="component" value="Unassembled WGS sequence"/>
</dbReference>
<evidence type="ECO:0008006" key="3">
    <source>
        <dbReference type="Google" id="ProtNLM"/>
    </source>
</evidence>
<protein>
    <recommendedName>
        <fullName evidence="3">F-box protein</fullName>
    </recommendedName>
</protein>
<proteinExistence type="predicted"/>
<reference evidence="1 2" key="1">
    <citation type="submission" date="2024-06" db="EMBL/GenBank/DDBJ databases">
        <title>A chromosome level genome sequence of Diviner's sage (Salvia divinorum).</title>
        <authorList>
            <person name="Ford S.A."/>
            <person name="Ro D.-K."/>
            <person name="Ness R.W."/>
            <person name="Phillips M.A."/>
        </authorList>
    </citation>
    <scope>NUCLEOTIDE SEQUENCE [LARGE SCALE GENOMIC DNA]</scope>
    <source>
        <strain evidence="1">SAF-2024a</strain>
        <tissue evidence="1">Leaf</tissue>
    </source>
</reference>
<dbReference type="EMBL" id="JBEAFC010000004">
    <property type="protein sequence ID" value="KAL1557351.1"/>
    <property type="molecule type" value="Genomic_DNA"/>
</dbReference>
<organism evidence="1 2">
    <name type="scientific">Salvia divinorum</name>
    <name type="common">Maria pastora</name>
    <name type="synonym">Diviner's sage</name>
    <dbReference type="NCBI Taxonomy" id="28513"/>
    <lineage>
        <taxon>Eukaryota</taxon>
        <taxon>Viridiplantae</taxon>
        <taxon>Streptophyta</taxon>
        <taxon>Embryophyta</taxon>
        <taxon>Tracheophyta</taxon>
        <taxon>Spermatophyta</taxon>
        <taxon>Magnoliopsida</taxon>
        <taxon>eudicotyledons</taxon>
        <taxon>Gunneridae</taxon>
        <taxon>Pentapetalae</taxon>
        <taxon>asterids</taxon>
        <taxon>lamiids</taxon>
        <taxon>Lamiales</taxon>
        <taxon>Lamiaceae</taxon>
        <taxon>Nepetoideae</taxon>
        <taxon>Mentheae</taxon>
        <taxon>Salviinae</taxon>
        <taxon>Salvia</taxon>
        <taxon>Salvia subgen. Calosphace</taxon>
    </lineage>
</organism>
<name>A0ABD1HQK3_SALDI</name>
<gene>
    <name evidence="1" type="ORF">AAHA92_07938</name>
</gene>
<comment type="caution">
    <text evidence="1">The sequence shown here is derived from an EMBL/GenBank/DDBJ whole genome shotgun (WGS) entry which is preliminary data.</text>
</comment>
<dbReference type="AlphaFoldDB" id="A0ABD1HQK3"/>
<keyword evidence="2" id="KW-1185">Reference proteome</keyword>